<evidence type="ECO:0000313" key="2">
    <source>
        <dbReference type="Proteomes" id="UP000322918"/>
    </source>
</evidence>
<dbReference type="Proteomes" id="UP000322918">
    <property type="component" value="Unassembled WGS sequence"/>
</dbReference>
<reference evidence="1 2" key="1">
    <citation type="submission" date="2019-09" db="EMBL/GenBank/DDBJ databases">
        <title>Pararcticibacter amylolyticus gen. nov., sp. nov., isolated from a rottenly hemp rope, and reclassification of Pedobacter tournemirensis as Pararcticibacter tournemirensis comb. nov.</title>
        <authorList>
            <person name="Cai Y."/>
        </authorList>
    </citation>
    <scope>NUCLEOTIDE SEQUENCE [LARGE SCALE GENOMIC DNA]</scope>
    <source>
        <strain evidence="1 2">TF5-37.2-LB10</strain>
    </source>
</reference>
<dbReference type="RefSeq" id="WP_141814049.1">
    <property type="nucleotide sequence ID" value="NZ_VFPL01000001.1"/>
</dbReference>
<accession>A0A5M9H9U6</accession>
<proteinExistence type="predicted"/>
<dbReference type="OrthoDB" id="10006678at2"/>
<dbReference type="Gene3D" id="2.60.120.560">
    <property type="entry name" value="Exo-inulinase, domain 1"/>
    <property type="match status" value="1"/>
</dbReference>
<name>A0A5M9H9U6_9SPHI</name>
<dbReference type="AlphaFoldDB" id="A0A5M9H9U6"/>
<comment type="caution">
    <text evidence="1">The sequence shown here is derived from an EMBL/GenBank/DDBJ whole genome shotgun (WGS) entry which is preliminary data.</text>
</comment>
<sequence length="254" mass="29560">MNIKRAVQFKVKGLLTIFLNMVFKKAIFLKKGDLIKKSYHLCEVPELLNRLVYKDQQWNYVKTMGVGCMKAFWGIKGSITDNVCVNNKATFQEDKIIFRTEGLNDDWIYCYTPDLLIENFVLSLDVTIYSVFTELQFAFRHKDFYNRYRFRTIDNKLLVFEIVHRGQFYTNLKTVPCSLDLGRKHSINVIAEGNRFEFVLDDVVLLSLQLEYSPFKKGGIAFILWDETGPSSISAKFENIKLSEIKGVNEVVEN</sequence>
<organism evidence="1 2">
    <name type="scientific">Arcticibacter tournemirensis</name>
    <dbReference type="NCBI Taxonomy" id="699437"/>
    <lineage>
        <taxon>Bacteria</taxon>
        <taxon>Pseudomonadati</taxon>
        <taxon>Bacteroidota</taxon>
        <taxon>Sphingobacteriia</taxon>
        <taxon>Sphingobacteriales</taxon>
        <taxon>Sphingobacteriaceae</taxon>
        <taxon>Arcticibacter</taxon>
    </lineage>
</organism>
<evidence type="ECO:0000313" key="1">
    <source>
        <dbReference type="EMBL" id="KAA8482024.1"/>
    </source>
</evidence>
<protein>
    <submittedName>
        <fullName evidence="1">Uncharacterized protein</fullName>
    </submittedName>
</protein>
<gene>
    <name evidence="1" type="ORF">F1649_12845</name>
</gene>
<dbReference type="EMBL" id="VWNE01000019">
    <property type="protein sequence ID" value="KAA8482024.1"/>
    <property type="molecule type" value="Genomic_DNA"/>
</dbReference>
<keyword evidence="2" id="KW-1185">Reference proteome</keyword>